<dbReference type="AlphaFoldDB" id="A0A1E5PX71"/>
<evidence type="ECO:0000313" key="1">
    <source>
        <dbReference type="EMBL" id="OEJ34177.1"/>
    </source>
</evidence>
<dbReference type="EMBL" id="MEHK01000001">
    <property type="protein sequence ID" value="OEJ34177.1"/>
    <property type="molecule type" value="Genomic_DNA"/>
</dbReference>
<proteinExistence type="predicted"/>
<name>A0A1E5PX71_9ACTN</name>
<reference evidence="1 2" key="1">
    <citation type="submission" date="2016-08" db="EMBL/GenBank/DDBJ databases">
        <title>The complete genome of Streptomyces subrutilus 10-1-1.</title>
        <authorList>
            <person name="Chen X."/>
        </authorList>
    </citation>
    <scope>NUCLEOTIDE SEQUENCE [LARGE SCALE GENOMIC DNA]</scope>
    <source>
        <strain evidence="1 2">10-1-1</strain>
    </source>
</reference>
<accession>A0A1E5PX71</accession>
<organism evidence="1 2">
    <name type="scientific">Streptomyces subrutilus</name>
    <dbReference type="NCBI Taxonomy" id="36818"/>
    <lineage>
        <taxon>Bacteria</taxon>
        <taxon>Bacillati</taxon>
        <taxon>Actinomycetota</taxon>
        <taxon>Actinomycetes</taxon>
        <taxon>Kitasatosporales</taxon>
        <taxon>Streptomycetaceae</taxon>
        <taxon>Streptomyces</taxon>
    </lineage>
</organism>
<sequence>MVEWRRPEGGSTVGMLAYRPAHDDEHAKWLVVPMPFGGVTLVRVPWEAVAAGEFWGTPSQILSVEQHRTLGRWLRQQYAEERTA</sequence>
<gene>
    <name evidence="1" type="ORF">BGK67_25105</name>
</gene>
<dbReference type="Proteomes" id="UP000095705">
    <property type="component" value="Unassembled WGS sequence"/>
</dbReference>
<keyword evidence="2" id="KW-1185">Reference proteome</keyword>
<evidence type="ECO:0000313" key="2">
    <source>
        <dbReference type="Proteomes" id="UP000095705"/>
    </source>
</evidence>
<comment type="caution">
    <text evidence="1">The sequence shown here is derived from an EMBL/GenBank/DDBJ whole genome shotgun (WGS) entry which is preliminary data.</text>
</comment>
<protein>
    <submittedName>
        <fullName evidence="1">Uncharacterized protein</fullName>
    </submittedName>
</protein>